<feature type="compositionally biased region" description="Polar residues" evidence="1">
    <location>
        <begin position="42"/>
        <end position="61"/>
    </location>
</feature>
<dbReference type="Gene3D" id="1.10.510.10">
    <property type="entry name" value="Transferase(Phosphotransferase) domain 1"/>
    <property type="match status" value="1"/>
</dbReference>
<feature type="region of interest" description="Disordered" evidence="1">
    <location>
        <begin position="36"/>
        <end position="61"/>
    </location>
</feature>
<dbReference type="EMBL" id="KE384795">
    <property type="protein sequence ID" value="KJK73592.1"/>
    <property type="molecule type" value="Genomic_DNA"/>
</dbReference>
<reference evidence="3" key="1">
    <citation type="journal article" date="2014" name="BMC Genomics">
        <title>The genome sequence of the biocontrol fungus Metarhizium anisopliae and comparative genomics of Metarhizium species.</title>
        <authorList>
            <person name="Pattemore J.A."/>
            <person name="Hane J.K."/>
            <person name="Williams A.H."/>
            <person name="Wilson B.A."/>
            <person name="Stodart B.J."/>
            <person name="Ash G.J."/>
        </authorList>
    </citation>
    <scope>NUCLEOTIDE SEQUENCE [LARGE SCALE GENOMIC DNA]</scope>
    <source>
        <strain evidence="3">BRIP 53293</strain>
    </source>
</reference>
<accession>A0A0D9NHV8</accession>
<evidence type="ECO:0000256" key="1">
    <source>
        <dbReference type="SAM" id="MobiDB-lite"/>
    </source>
</evidence>
<evidence type="ECO:0000313" key="2">
    <source>
        <dbReference type="EMBL" id="KJK73592.1"/>
    </source>
</evidence>
<dbReference type="Proteomes" id="UP000054544">
    <property type="component" value="Unassembled WGS sequence"/>
</dbReference>
<dbReference type="SUPFAM" id="SSF56112">
    <property type="entry name" value="Protein kinase-like (PK-like)"/>
    <property type="match status" value="1"/>
</dbReference>
<name>A0A0D9NHV8_METAN</name>
<dbReference type="InterPro" id="IPR011009">
    <property type="entry name" value="Kinase-like_dom_sf"/>
</dbReference>
<evidence type="ECO:0008006" key="4">
    <source>
        <dbReference type="Google" id="ProtNLM"/>
    </source>
</evidence>
<evidence type="ECO:0000313" key="3">
    <source>
        <dbReference type="Proteomes" id="UP000054544"/>
    </source>
</evidence>
<keyword evidence="3" id="KW-1185">Reference proteome</keyword>
<sequence length="310" mass="34383">MNYNIDSSRRYTQFLSSNPLVHESVNPRAPANISLAADPNTVGDQGQPNSTGSDFEKSSTGTVVAVRSRGNGEARSNYREVCYLPRSDASLAVSNRNRRVHVRKLDLGKKALDSFYMAKNVGPATGIVEVLDVLEVSGLYHIVLEEMPLSLYNVVQCAICPSQSELVAIMAQVLDGLVFLEKHNLGHGSLDCHNVYANLQGHVKLGNQELFKTLTANVSSSDARAIHKITTRLMQKDDGPDIKDQDRWRNFHNFVKLAASSNSVVELRKEGILSHQWTKESLIALFALADENRAGNFRMIANHLQQNQRK</sequence>
<proteinExistence type="predicted"/>
<protein>
    <recommendedName>
        <fullName evidence="4">Protein kinase domain-containing protein</fullName>
    </recommendedName>
</protein>
<dbReference type="AlphaFoldDB" id="A0A0D9NHV8"/>
<gene>
    <name evidence="2" type="ORF">H634G_11140</name>
</gene>
<organism evidence="2 3">
    <name type="scientific">Metarhizium anisopliae BRIP 53293</name>
    <dbReference type="NCBI Taxonomy" id="1291518"/>
    <lineage>
        <taxon>Eukaryota</taxon>
        <taxon>Fungi</taxon>
        <taxon>Dikarya</taxon>
        <taxon>Ascomycota</taxon>
        <taxon>Pezizomycotina</taxon>
        <taxon>Sordariomycetes</taxon>
        <taxon>Hypocreomycetidae</taxon>
        <taxon>Hypocreales</taxon>
        <taxon>Clavicipitaceae</taxon>
        <taxon>Metarhizium</taxon>
    </lineage>
</organism>